<dbReference type="InterPro" id="IPR006035">
    <property type="entry name" value="Ureohydrolase"/>
</dbReference>
<dbReference type="InterPro" id="IPR023696">
    <property type="entry name" value="Ureohydrolase_dom_sf"/>
</dbReference>
<dbReference type="PANTHER" id="PTHR43782:SF3">
    <property type="entry name" value="ARGINASE"/>
    <property type="match status" value="1"/>
</dbReference>
<sequence>MAAHFVVVPQWQGSGAERAMRLVDGAEAIRGDLPTSATTVIEVPLEAGDAEQTGIHRWSSLRIVRERQATALAEIDGPAITIGGDCGVELAAIEHVARRGRTALVWADAHADLNTPTSSPSGAFHGMVLRSIIDQGLVAPADVLLVGARDLDPAEEHAAESLGIAHVAVVDVGAAVAERASEGATELYIHVDLDVIDPAEFGGVGFPTPFGTTVSELVAAIGAARAALPLSGAGVTEFAPASAEAAGDDLPSILRIISALTRPVPGAVSASAGWSAPEAPPAA</sequence>
<dbReference type="CDD" id="cd09999">
    <property type="entry name" value="Arginase-like_1"/>
    <property type="match status" value="1"/>
</dbReference>
<dbReference type="GO" id="GO:0030145">
    <property type="term" value="F:manganese ion binding"/>
    <property type="evidence" value="ECO:0007669"/>
    <property type="project" value="TreeGrafter"/>
</dbReference>
<protein>
    <submittedName>
        <fullName evidence="5">Arginase</fullName>
        <ecNumber evidence="5">3.5.3.1</ecNumber>
    </submittedName>
</protein>
<keyword evidence="3" id="KW-0464">Manganese</keyword>
<keyword evidence="1" id="KW-0479">Metal-binding</keyword>
<comment type="caution">
    <text evidence="5">The sequence shown here is derived from an EMBL/GenBank/DDBJ whole genome shotgun (WGS) entry which is preliminary data.</text>
</comment>
<dbReference type="SUPFAM" id="SSF52768">
    <property type="entry name" value="Arginase/deacetylase"/>
    <property type="match status" value="1"/>
</dbReference>
<keyword evidence="6" id="KW-1185">Reference proteome</keyword>
<name>A0A839EAI2_9MICO</name>
<evidence type="ECO:0000313" key="5">
    <source>
        <dbReference type="EMBL" id="MBA8846738.1"/>
    </source>
</evidence>
<evidence type="ECO:0000256" key="3">
    <source>
        <dbReference type="ARBA" id="ARBA00023211"/>
    </source>
</evidence>
<dbReference type="GO" id="GO:0004053">
    <property type="term" value="F:arginase activity"/>
    <property type="evidence" value="ECO:0007669"/>
    <property type="project" value="UniProtKB-EC"/>
</dbReference>
<dbReference type="Proteomes" id="UP000585905">
    <property type="component" value="Unassembled WGS sequence"/>
</dbReference>
<comment type="similarity">
    <text evidence="4">Belongs to the arginase family.</text>
</comment>
<keyword evidence="2 5" id="KW-0378">Hydrolase</keyword>
<organism evidence="5 6">
    <name type="scientific">Microcella alkalica</name>
    <dbReference type="NCBI Taxonomy" id="355930"/>
    <lineage>
        <taxon>Bacteria</taxon>
        <taxon>Bacillati</taxon>
        <taxon>Actinomycetota</taxon>
        <taxon>Actinomycetes</taxon>
        <taxon>Micrococcales</taxon>
        <taxon>Microbacteriaceae</taxon>
        <taxon>Microcella</taxon>
    </lineage>
</organism>
<accession>A0A839EAI2</accession>
<dbReference type="RefSeq" id="WP_182489545.1">
    <property type="nucleotide sequence ID" value="NZ_BAAAOV010000002.1"/>
</dbReference>
<dbReference type="PROSITE" id="PS51409">
    <property type="entry name" value="ARGINASE_2"/>
    <property type="match status" value="1"/>
</dbReference>
<dbReference type="EC" id="3.5.3.1" evidence="5"/>
<dbReference type="Pfam" id="PF00491">
    <property type="entry name" value="Arginase"/>
    <property type="match status" value="1"/>
</dbReference>
<proteinExistence type="inferred from homology"/>
<evidence type="ECO:0000313" key="6">
    <source>
        <dbReference type="Proteomes" id="UP000585905"/>
    </source>
</evidence>
<evidence type="ECO:0000256" key="1">
    <source>
        <dbReference type="ARBA" id="ARBA00022723"/>
    </source>
</evidence>
<reference evidence="5 6" key="1">
    <citation type="submission" date="2020-07" db="EMBL/GenBank/DDBJ databases">
        <title>Sequencing the genomes of 1000 actinobacteria strains.</title>
        <authorList>
            <person name="Klenk H.-P."/>
        </authorList>
    </citation>
    <scope>NUCLEOTIDE SEQUENCE [LARGE SCALE GENOMIC DNA]</scope>
    <source>
        <strain evidence="5 6">DSM 19663</strain>
    </source>
</reference>
<dbReference type="Gene3D" id="3.40.800.10">
    <property type="entry name" value="Ureohydrolase domain"/>
    <property type="match status" value="1"/>
</dbReference>
<dbReference type="GO" id="GO:0005829">
    <property type="term" value="C:cytosol"/>
    <property type="evidence" value="ECO:0007669"/>
    <property type="project" value="TreeGrafter"/>
</dbReference>
<evidence type="ECO:0000256" key="2">
    <source>
        <dbReference type="ARBA" id="ARBA00022801"/>
    </source>
</evidence>
<dbReference type="PANTHER" id="PTHR43782">
    <property type="entry name" value="ARGINASE"/>
    <property type="match status" value="1"/>
</dbReference>
<dbReference type="AlphaFoldDB" id="A0A839EAI2"/>
<dbReference type="EMBL" id="JACGWX010000001">
    <property type="protein sequence ID" value="MBA8846738.1"/>
    <property type="molecule type" value="Genomic_DNA"/>
</dbReference>
<gene>
    <name evidence="5" type="ORF">FHX53_000302</name>
</gene>
<evidence type="ECO:0000256" key="4">
    <source>
        <dbReference type="PROSITE-ProRule" id="PRU00742"/>
    </source>
</evidence>